<proteinExistence type="predicted"/>
<feature type="region of interest" description="Disordered" evidence="1">
    <location>
        <begin position="149"/>
        <end position="171"/>
    </location>
</feature>
<evidence type="ECO:0000256" key="1">
    <source>
        <dbReference type="SAM" id="MobiDB-lite"/>
    </source>
</evidence>
<evidence type="ECO:0000313" key="3">
    <source>
        <dbReference type="Proteomes" id="UP000254794"/>
    </source>
</evidence>
<dbReference type="EMBL" id="UGOD01000001">
    <property type="protein sequence ID" value="STX51021.1"/>
    <property type="molecule type" value="Genomic_DNA"/>
</dbReference>
<name>A0A378JJV2_9GAMM</name>
<sequence length="171" mass="19227">MGKSKVQVVVKVAELENLKETLEGKLANLESSNTTSNIGIYKGIMRKLIEDLSNLVCVAEAQELSDMPLNHSVANNIHKNIQSLHDDLQYNDPAILNFLENEEILAINPQKVENFEEDLTVSHFSGVLKPRSFTASKIEKPVVNEGEEDWDLELKTEEEGKEANTIRPQKQ</sequence>
<protein>
    <submittedName>
        <fullName evidence="2">Uncharacterized protein</fullName>
    </submittedName>
</protein>
<reference evidence="2 3" key="1">
    <citation type="submission" date="2018-06" db="EMBL/GenBank/DDBJ databases">
        <authorList>
            <consortium name="Pathogen Informatics"/>
            <person name="Doyle S."/>
        </authorList>
    </citation>
    <scope>NUCLEOTIDE SEQUENCE [LARGE SCALE GENOMIC DNA]</scope>
    <source>
        <strain evidence="2 3">NCTC13316</strain>
    </source>
</reference>
<keyword evidence="3" id="KW-1185">Reference proteome</keyword>
<dbReference type="RefSeq" id="WP_115330686.1">
    <property type="nucleotide sequence ID" value="NZ_CAAAHP010000001.1"/>
</dbReference>
<accession>A0A378JJV2</accession>
<gene>
    <name evidence="2" type="ORF">NCTC13316_01110</name>
</gene>
<dbReference type="AlphaFoldDB" id="A0A378JJV2"/>
<feature type="compositionally biased region" description="Basic and acidic residues" evidence="1">
    <location>
        <begin position="152"/>
        <end position="164"/>
    </location>
</feature>
<dbReference type="Proteomes" id="UP000254794">
    <property type="component" value="Unassembled WGS sequence"/>
</dbReference>
<organism evidence="2 3">
    <name type="scientific">Legionella busanensis</name>
    <dbReference type="NCBI Taxonomy" id="190655"/>
    <lineage>
        <taxon>Bacteria</taxon>
        <taxon>Pseudomonadati</taxon>
        <taxon>Pseudomonadota</taxon>
        <taxon>Gammaproteobacteria</taxon>
        <taxon>Legionellales</taxon>
        <taxon>Legionellaceae</taxon>
        <taxon>Legionella</taxon>
    </lineage>
</organism>
<evidence type="ECO:0000313" key="2">
    <source>
        <dbReference type="EMBL" id="STX51021.1"/>
    </source>
</evidence>